<feature type="signal peptide" evidence="1">
    <location>
        <begin position="1"/>
        <end position="26"/>
    </location>
</feature>
<feature type="chain" id="PRO_5016329830" evidence="1">
    <location>
        <begin position="27"/>
        <end position="159"/>
    </location>
</feature>
<dbReference type="CDD" id="cd02233">
    <property type="entry name" value="cupin_HNL-like"/>
    <property type="match status" value="1"/>
</dbReference>
<organism evidence="3 4">
    <name type="scientific">Rhodobium orientis</name>
    <dbReference type="NCBI Taxonomy" id="34017"/>
    <lineage>
        <taxon>Bacteria</taxon>
        <taxon>Pseudomonadati</taxon>
        <taxon>Pseudomonadota</taxon>
        <taxon>Alphaproteobacteria</taxon>
        <taxon>Hyphomicrobiales</taxon>
        <taxon>Rhodobiaceae</taxon>
        <taxon>Rhodobium</taxon>
    </lineage>
</organism>
<dbReference type="InterPro" id="IPR013096">
    <property type="entry name" value="Cupin_2"/>
</dbReference>
<feature type="domain" description="Cupin type-2" evidence="2">
    <location>
        <begin position="70"/>
        <end position="133"/>
    </location>
</feature>
<proteinExistence type="predicted"/>
<dbReference type="PANTHER" id="PTHR43698:SF1">
    <property type="entry name" value="BLL4564 PROTEIN"/>
    <property type="match status" value="1"/>
</dbReference>
<dbReference type="InterPro" id="IPR011051">
    <property type="entry name" value="RmlC_Cupin_sf"/>
</dbReference>
<dbReference type="EMBL" id="NPEV01000010">
    <property type="protein sequence ID" value="RAI28403.1"/>
    <property type="molecule type" value="Genomic_DNA"/>
</dbReference>
<reference evidence="3 4" key="1">
    <citation type="submission" date="2017-07" db="EMBL/GenBank/DDBJ databases">
        <title>Draft Genome Sequences of Select Purple Nonsulfur Bacteria.</title>
        <authorList>
            <person name="Lasarre B."/>
            <person name="Mckinlay J.B."/>
        </authorList>
    </citation>
    <scope>NUCLEOTIDE SEQUENCE [LARGE SCALE GENOMIC DNA]</scope>
    <source>
        <strain evidence="3 4">DSM 11290</strain>
    </source>
</reference>
<comment type="caution">
    <text evidence="3">The sequence shown here is derived from an EMBL/GenBank/DDBJ whole genome shotgun (WGS) entry which is preliminary data.</text>
</comment>
<evidence type="ECO:0000256" key="1">
    <source>
        <dbReference type="SAM" id="SignalP"/>
    </source>
</evidence>
<dbReference type="PANTHER" id="PTHR43698">
    <property type="entry name" value="RIBD C-TERMINAL DOMAIN CONTAINING PROTEIN"/>
    <property type="match status" value="1"/>
</dbReference>
<gene>
    <name evidence="3" type="ORF">CH339_06965</name>
</gene>
<protein>
    <submittedName>
        <fullName evidence="3">TetR family transcriptional regulator</fullName>
    </submittedName>
</protein>
<dbReference type="InterPro" id="IPR047263">
    <property type="entry name" value="HNL-like_cupin"/>
</dbReference>
<evidence type="ECO:0000259" key="2">
    <source>
        <dbReference type="Pfam" id="PF07883"/>
    </source>
</evidence>
<keyword evidence="4" id="KW-1185">Reference proteome</keyword>
<dbReference type="Gene3D" id="2.60.120.10">
    <property type="entry name" value="Jelly Rolls"/>
    <property type="match status" value="1"/>
</dbReference>
<evidence type="ECO:0000313" key="4">
    <source>
        <dbReference type="Proteomes" id="UP000249299"/>
    </source>
</evidence>
<sequence length="159" mass="16990">MTRIFAAAIGLSLIAPAALTAPPAMAQSMEVTRAGDREGFIGPSDKFSGTAYIEAVFPNTEPFVVNAGKVTFLPGARSAWHTHPAGQMLVVTSGTGWVQERGQQRQVMQAGDVVWCPPGVEHWHGATDKTAVSHIAVQQFKDGKNVIWGDLVTDAEYAE</sequence>
<dbReference type="OrthoDB" id="9802489at2"/>
<dbReference type="AlphaFoldDB" id="A0A327JSI6"/>
<keyword evidence="1" id="KW-0732">Signal</keyword>
<evidence type="ECO:0000313" key="3">
    <source>
        <dbReference type="EMBL" id="RAI28403.1"/>
    </source>
</evidence>
<accession>A0A327JSI6</accession>
<dbReference type="RefSeq" id="WP_111433659.1">
    <property type="nucleotide sequence ID" value="NZ_JACIGG010000009.1"/>
</dbReference>
<dbReference type="Pfam" id="PF07883">
    <property type="entry name" value="Cupin_2"/>
    <property type="match status" value="1"/>
</dbReference>
<dbReference type="SUPFAM" id="SSF51182">
    <property type="entry name" value="RmlC-like cupins"/>
    <property type="match status" value="1"/>
</dbReference>
<dbReference type="InterPro" id="IPR014710">
    <property type="entry name" value="RmlC-like_jellyroll"/>
</dbReference>
<name>A0A327JSI6_9HYPH</name>
<dbReference type="Proteomes" id="UP000249299">
    <property type="component" value="Unassembled WGS sequence"/>
</dbReference>